<organism evidence="10 11">
    <name type="scientific">Araneus ventricosus</name>
    <name type="common">Orbweaver spider</name>
    <name type="synonym">Epeira ventricosa</name>
    <dbReference type="NCBI Taxonomy" id="182803"/>
    <lineage>
        <taxon>Eukaryota</taxon>
        <taxon>Metazoa</taxon>
        <taxon>Ecdysozoa</taxon>
        <taxon>Arthropoda</taxon>
        <taxon>Chelicerata</taxon>
        <taxon>Arachnida</taxon>
        <taxon>Araneae</taxon>
        <taxon>Araneomorphae</taxon>
        <taxon>Entelegynae</taxon>
        <taxon>Araneoidea</taxon>
        <taxon>Araneidae</taxon>
        <taxon>Araneus</taxon>
    </lineage>
</organism>
<keyword evidence="4" id="KW-0540">Nuclease</keyword>
<dbReference type="GO" id="GO:0043137">
    <property type="term" value="P:DNA replication, removal of RNA primer"/>
    <property type="evidence" value="ECO:0007669"/>
    <property type="project" value="TreeGrafter"/>
</dbReference>
<name>A0A4Y2I9S7_ARAVE</name>
<dbReference type="InterPro" id="IPR050092">
    <property type="entry name" value="RNase_H"/>
</dbReference>
<sequence>MIMVTHFLRRKVVVFTFVGKEACILILLSVFMIVIPVVEKNPFLGIVFDRKLTFLPHVLQLRKRCEKLLNIIKFLSTTSWGADRTDLLRIYQSVILSRIDYGCEVYGSACSSVLRRLDPIHHSALRICSGSFRTSPVHSLYAICHQMPLHLRRRKLGAQYFRIQSHPNRPVRTLPIPTGLGRLYAARTSNILPFCERMKRSLGDLEISTVQVYHIDFFSFPPWYVPQFSFLNPVSKFAKSTTNPVVFQQIFLSHCTQFCTYSPIFTDGSKTASRVGCGVVFDQNVFSRRLNASCYVLTAELMAIWLALEKIFTLLENTFCIYSDSLSALETLAHPETATRPIASEILCLLARLKARDCEILFCWIPSHVGIHGNELADTAAKSASIELNHPLPYADIKKSLLIYAHSLWQESWDQQIHNKLHSIQPLLKLWPVVPVRMLDVKLNRLRIGLTRLTHKYLLFGERCPACTTCHVNLTVHHILVECPVFSNHRSRFFSSVSLNIRDLVGERPHQHIFAFLRAIGIFNFL</sequence>
<dbReference type="InterPro" id="IPR002156">
    <property type="entry name" value="RNaseH_domain"/>
</dbReference>
<evidence type="ECO:0000313" key="11">
    <source>
        <dbReference type="Proteomes" id="UP000499080"/>
    </source>
</evidence>
<keyword evidence="5" id="KW-0479">Metal-binding</keyword>
<dbReference type="Proteomes" id="UP000499080">
    <property type="component" value="Unassembled WGS sequence"/>
</dbReference>
<evidence type="ECO:0000256" key="2">
    <source>
        <dbReference type="ARBA" id="ARBA00005300"/>
    </source>
</evidence>
<reference evidence="10 11" key="1">
    <citation type="journal article" date="2019" name="Sci. Rep.">
        <title>Orb-weaving spider Araneus ventricosus genome elucidates the spidroin gene catalogue.</title>
        <authorList>
            <person name="Kono N."/>
            <person name="Nakamura H."/>
            <person name="Ohtoshi R."/>
            <person name="Moran D.A.P."/>
            <person name="Shinohara A."/>
            <person name="Yoshida Y."/>
            <person name="Fujiwara M."/>
            <person name="Mori M."/>
            <person name="Tomita M."/>
            <person name="Arakawa K."/>
        </authorList>
    </citation>
    <scope>NUCLEOTIDE SEQUENCE [LARGE SCALE GENOMIC DNA]</scope>
</reference>
<keyword evidence="8" id="KW-0472">Membrane</keyword>
<dbReference type="PANTHER" id="PTHR10642">
    <property type="entry name" value="RIBONUCLEASE H1"/>
    <property type="match status" value="1"/>
</dbReference>
<dbReference type="SUPFAM" id="SSF53098">
    <property type="entry name" value="Ribonuclease H-like"/>
    <property type="match status" value="1"/>
</dbReference>
<dbReference type="Gene3D" id="3.30.420.10">
    <property type="entry name" value="Ribonuclease H-like superfamily/Ribonuclease H"/>
    <property type="match status" value="1"/>
</dbReference>
<keyword evidence="6" id="KW-0255">Endonuclease</keyword>
<evidence type="ECO:0000256" key="3">
    <source>
        <dbReference type="ARBA" id="ARBA00012180"/>
    </source>
</evidence>
<dbReference type="InterPro" id="IPR012337">
    <property type="entry name" value="RNaseH-like_sf"/>
</dbReference>
<dbReference type="GO" id="GO:0004523">
    <property type="term" value="F:RNA-DNA hybrid ribonuclease activity"/>
    <property type="evidence" value="ECO:0007669"/>
    <property type="project" value="UniProtKB-EC"/>
</dbReference>
<dbReference type="EMBL" id="BGPR01002500">
    <property type="protein sequence ID" value="GBM74477.1"/>
    <property type="molecule type" value="Genomic_DNA"/>
</dbReference>
<dbReference type="OrthoDB" id="421040at2759"/>
<dbReference type="PANTHER" id="PTHR10642:SF26">
    <property type="entry name" value="RIBONUCLEASE H1"/>
    <property type="match status" value="1"/>
</dbReference>
<evidence type="ECO:0000259" key="9">
    <source>
        <dbReference type="PROSITE" id="PS50879"/>
    </source>
</evidence>
<evidence type="ECO:0000313" key="10">
    <source>
        <dbReference type="EMBL" id="GBM74477.1"/>
    </source>
</evidence>
<dbReference type="InterPro" id="IPR036397">
    <property type="entry name" value="RNaseH_sf"/>
</dbReference>
<dbReference type="AlphaFoldDB" id="A0A4Y2I9S7"/>
<evidence type="ECO:0000256" key="7">
    <source>
        <dbReference type="ARBA" id="ARBA00022801"/>
    </source>
</evidence>
<dbReference type="GO" id="GO:0003676">
    <property type="term" value="F:nucleic acid binding"/>
    <property type="evidence" value="ECO:0007669"/>
    <property type="project" value="InterPro"/>
</dbReference>
<evidence type="ECO:0000256" key="4">
    <source>
        <dbReference type="ARBA" id="ARBA00022722"/>
    </source>
</evidence>
<feature type="domain" description="RNase H type-1" evidence="9">
    <location>
        <begin position="258"/>
        <end position="386"/>
    </location>
</feature>
<dbReference type="EC" id="3.1.26.4" evidence="3"/>
<dbReference type="GO" id="GO:0046872">
    <property type="term" value="F:metal ion binding"/>
    <property type="evidence" value="ECO:0007669"/>
    <property type="project" value="UniProtKB-KW"/>
</dbReference>
<feature type="transmembrane region" description="Helical" evidence="8">
    <location>
        <begin position="12"/>
        <end position="38"/>
    </location>
</feature>
<comment type="caution">
    <text evidence="10">The sequence shown here is derived from an EMBL/GenBank/DDBJ whole genome shotgun (WGS) entry which is preliminary data.</text>
</comment>
<dbReference type="CDD" id="cd09276">
    <property type="entry name" value="Rnase_HI_RT_non_LTR"/>
    <property type="match status" value="1"/>
</dbReference>
<dbReference type="PROSITE" id="PS50879">
    <property type="entry name" value="RNASE_H_1"/>
    <property type="match status" value="1"/>
</dbReference>
<keyword evidence="8" id="KW-0812">Transmembrane</keyword>
<keyword evidence="11" id="KW-1185">Reference proteome</keyword>
<comment type="similarity">
    <text evidence="2">Belongs to the RNase H family.</text>
</comment>
<keyword evidence="7" id="KW-0378">Hydrolase</keyword>
<evidence type="ECO:0000256" key="6">
    <source>
        <dbReference type="ARBA" id="ARBA00022759"/>
    </source>
</evidence>
<gene>
    <name evidence="10" type="ORF">AVEN_51142_1</name>
</gene>
<comment type="catalytic activity">
    <reaction evidence="1">
        <text>Endonucleolytic cleavage to 5'-phosphomonoester.</text>
        <dbReference type="EC" id="3.1.26.4"/>
    </reaction>
</comment>
<evidence type="ECO:0000256" key="5">
    <source>
        <dbReference type="ARBA" id="ARBA00022723"/>
    </source>
</evidence>
<evidence type="ECO:0000256" key="1">
    <source>
        <dbReference type="ARBA" id="ARBA00000077"/>
    </source>
</evidence>
<dbReference type="Pfam" id="PF00075">
    <property type="entry name" value="RNase_H"/>
    <property type="match status" value="1"/>
</dbReference>
<evidence type="ECO:0000256" key="8">
    <source>
        <dbReference type="SAM" id="Phobius"/>
    </source>
</evidence>
<protein>
    <recommendedName>
        <fullName evidence="3">ribonuclease H</fullName>
        <ecNumber evidence="3">3.1.26.4</ecNumber>
    </recommendedName>
</protein>
<proteinExistence type="inferred from homology"/>
<accession>A0A4Y2I9S7</accession>
<keyword evidence="8" id="KW-1133">Transmembrane helix</keyword>